<feature type="signal peptide" evidence="2">
    <location>
        <begin position="1"/>
        <end position="25"/>
    </location>
</feature>
<dbReference type="Gene3D" id="3.90.70.10">
    <property type="entry name" value="Cysteine proteinases"/>
    <property type="match status" value="1"/>
</dbReference>
<dbReference type="CDD" id="cd02619">
    <property type="entry name" value="Peptidase_C1"/>
    <property type="match status" value="1"/>
</dbReference>
<accession>A0ABT6DP32</accession>
<evidence type="ECO:0000259" key="3">
    <source>
        <dbReference type="SMART" id="SM00645"/>
    </source>
</evidence>
<dbReference type="Proteomes" id="UP001152321">
    <property type="component" value="Unassembled WGS sequence"/>
</dbReference>
<comment type="caution">
    <text evidence="4">The sequence shown here is derived from an EMBL/GenBank/DDBJ whole genome shotgun (WGS) entry which is preliminary data.</text>
</comment>
<dbReference type="Pfam" id="PF00112">
    <property type="entry name" value="Peptidase_C1"/>
    <property type="match status" value="1"/>
</dbReference>
<dbReference type="SMART" id="SM00645">
    <property type="entry name" value="Pept_C1"/>
    <property type="match status" value="1"/>
</dbReference>
<feature type="domain" description="Peptidase C1A papain C-terminal" evidence="3">
    <location>
        <begin position="24"/>
        <end position="265"/>
    </location>
</feature>
<dbReference type="InterPro" id="IPR025660">
    <property type="entry name" value="Pept_his_AS"/>
</dbReference>
<dbReference type="PANTHER" id="PTHR12411">
    <property type="entry name" value="CYSTEINE PROTEASE FAMILY C1-RELATED"/>
    <property type="match status" value="1"/>
</dbReference>
<sequence>MKTIFRILLLTATLLCSALLESALAEQVDLRPQQTEVKNQKNRDTCAYFAVSALVESTLKGFNGKEYDISEEFEVFRNKIIYSWRPEVEFGNTYEVLQNMIKDGYVYSELSLPYQEKSIDFTKPLSAGDEAFFDLRKQKISRTSFFSMKFKQLTQMWVRKPWSLQALDELKQKRSVVVTLKVALPYVDDKKGTFRMSPEIDAECASGKISCGGHAVLLVGYDSEKKVFLFKNSWGNEWGNQGYGYVTFDHVDNYSDQLLTAYFDKMSYPIVRESVQ</sequence>
<dbReference type="PROSITE" id="PS00639">
    <property type="entry name" value="THIOL_PROTEASE_HIS"/>
    <property type="match status" value="1"/>
</dbReference>
<evidence type="ECO:0000256" key="1">
    <source>
        <dbReference type="ARBA" id="ARBA00008455"/>
    </source>
</evidence>
<evidence type="ECO:0000313" key="4">
    <source>
        <dbReference type="EMBL" id="MDG0817591.1"/>
    </source>
</evidence>
<dbReference type="EMBL" id="JANRMI010000004">
    <property type="protein sequence ID" value="MDG0817591.1"/>
    <property type="molecule type" value="Genomic_DNA"/>
</dbReference>
<dbReference type="RefSeq" id="WP_277579063.1">
    <property type="nucleotide sequence ID" value="NZ_JANRMI010000004.1"/>
</dbReference>
<protein>
    <submittedName>
        <fullName evidence="4">C1 family peptidase</fullName>
    </submittedName>
</protein>
<dbReference type="InterPro" id="IPR038765">
    <property type="entry name" value="Papain-like_cys_pep_sf"/>
</dbReference>
<keyword evidence="2" id="KW-0732">Signal</keyword>
<evidence type="ECO:0000256" key="2">
    <source>
        <dbReference type="SAM" id="SignalP"/>
    </source>
</evidence>
<reference evidence="4" key="1">
    <citation type="submission" date="2022-08" db="EMBL/GenBank/DDBJ databases">
        <title>Novel Bdellovibrio Species Isolated from Svalbard: Designation Bdellovibrio svalbardensis.</title>
        <authorList>
            <person name="Mitchell R.J."/>
            <person name="Choi S.Y."/>
        </authorList>
    </citation>
    <scope>NUCLEOTIDE SEQUENCE</scope>
    <source>
        <strain evidence="4">PAP01</strain>
    </source>
</reference>
<keyword evidence="5" id="KW-1185">Reference proteome</keyword>
<comment type="similarity">
    <text evidence="1">Belongs to the peptidase C1 family.</text>
</comment>
<gene>
    <name evidence="4" type="ORF">NWE73_14520</name>
</gene>
<proteinExistence type="inferred from homology"/>
<name>A0ABT6DP32_9BACT</name>
<dbReference type="InterPro" id="IPR000668">
    <property type="entry name" value="Peptidase_C1A_C"/>
</dbReference>
<dbReference type="InterPro" id="IPR013128">
    <property type="entry name" value="Peptidase_C1A"/>
</dbReference>
<feature type="chain" id="PRO_5045407788" evidence="2">
    <location>
        <begin position="26"/>
        <end position="276"/>
    </location>
</feature>
<organism evidence="4 5">
    <name type="scientific">Bdellovibrio svalbardensis</name>
    <dbReference type="NCBI Taxonomy" id="2972972"/>
    <lineage>
        <taxon>Bacteria</taxon>
        <taxon>Pseudomonadati</taxon>
        <taxon>Bdellovibrionota</taxon>
        <taxon>Bdellovibrionia</taxon>
        <taxon>Bdellovibrionales</taxon>
        <taxon>Pseudobdellovibrionaceae</taxon>
        <taxon>Bdellovibrio</taxon>
    </lineage>
</organism>
<dbReference type="SUPFAM" id="SSF54001">
    <property type="entry name" value="Cysteine proteinases"/>
    <property type="match status" value="1"/>
</dbReference>
<evidence type="ECO:0000313" key="5">
    <source>
        <dbReference type="Proteomes" id="UP001152321"/>
    </source>
</evidence>